<evidence type="ECO:0000313" key="2">
    <source>
        <dbReference type="Proteomes" id="UP001465668"/>
    </source>
</evidence>
<accession>A0ABR2XS48</accession>
<evidence type="ECO:0000313" key="1">
    <source>
        <dbReference type="EMBL" id="KAK9776607.1"/>
    </source>
</evidence>
<dbReference type="Proteomes" id="UP001465668">
    <property type="component" value="Unassembled WGS sequence"/>
</dbReference>
<comment type="caution">
    <text evidence="1">The sequence shown here is derived from an EMBL/GenBank/DDBJ whole genome shotgun (WGS) entry which is preliminary data.</text>
</comment>
<keyword evidence="2" id="KW-1185">Reference proteome</keyword>
<dbReference type="EMBL" id="JARVKM010000026">
    <property type="protein sequence ID" value="KAK9776607.1"/>
    <property type="molecule type" value="Genomic_DNA"/>
</dbReference>
<gene>
    <name evidence="1" type="ORF">SCAR479_06652</name>
</gene>
<sequence>MSIIAAPSEPCPLEYTAFAVSPQLRHDFAACLTDQ</sequence>
<organism evidence="1 2">
    <name type="scientific">Seiridium cardinale</name>
    <dbReference type="NCBI Taxonomy" id="138064"/>
    <lineage>
        <taxon>Eukaryota</taxon>
        <taxon>Fungi</taxon>
        <taxon>Dikarya</taxon>
        <taxon>Ascomycota</taxon>
        <taxon>Pezizomycotina</taxon>
        <taxon>Sordariomycetes</taxon>
        <taxon>Xylariomycetidae</taxon>
        <taxon>Amphisphaeriales</taxon>
        <taxon>Sporocadaceae</taxon>
        <taxon>Seiridium</taxon>
    </lineage>
</organism>
<name>A0ABR2XS48_9PEZI</name>
<proteinExistence type="predicted"/>
<reference evidence="1 2" key="1">
    <citation type="submission" date="2024-02" db="EMBL/GenBank/DDBJ databases">
        <title>First draft genome assembly of two strains of Seiridium cardinale.</title>
        <authorList>
            <person name="Emiliani G."/>
            <person name="Scali E."/>
        </authorList>
    </citation>
    <scope>NUCLEOTIDE SEQUENCE [LARGE SCALE GENOMIC DNA]</scope>
    <source>
        <strain evidence="1 2">BM-138-000479</strain>
    </source>
</reference>
<protein>
    <submittedName>
        <fullName evidence="1">Uncharacterized protein</fullName>
    </submittedName>
</protein>